<dbReference type="InterPro" id="IPR016177">
    <property type="entry name" value="DNA-bd_dom_sf"/>
</dbReference>
<name>A0ABT9TKZ4_PAENI</name>
<feature type="domain" description="HNH nuclease" evidence="1">
    <location>
        <begin position="49"/>
        <end position="90"/>
    </location>
</feature>
<sequence>MTLSRPLEERFWEKVDKSGDCWEWTAVRSRDGYGQIGRGNGKPGNMIGAHRVSYEIAKGPIPAGMVIDHTCRNRGCVNPDHLNAVTHKQNLENRSSTAKSKTGIRGVYRHHSSPKFQVSVGHHGKHHYVGMFETLEAAEAAAIAKRNELHTNNLEDRSVA</sequence>
<keyword evidence="3" id="KW-1185">Reference proteome</keyword>
<dbReference type="Pfam" id="PF13392">
    <property type="entry name" value="HNH_3"/>
    <property type="match status" value="1"/>
</dbReference>
<dbReference type="InterPro" id="IPR044930">
    <property type="entry name" value="Homing_endonuclease_His-Me"/>
</dbReference>
<dbReference type="RefSeq" id="WP_306877955.1">
    <property type="nucleotide sequence ID" value="NZ_JAUSSW010000004.1"/>
</dbReference>
<dbReference type="SUPFAM" id="SSF54060">
    <property type="entry name" value="His-Me finger endonucleases"/>
    <property type="match status" value="1"/>
</dbReference>
<evidence type="ECO:0000313" key="3">
    <source>
        <dbReference type="Proteomes" id="UP001244563"/>
    </source>
</evidence>
<evidence type="ECO:0000313" key="2">
    <source>
        <dbReference type="EMBL" id="MDQ0102307.1"/>
    </source>
</evidence>
<proteinExistence type="predicted"/>
<comment type="caution">
    <text evidence="2">The sequence shown here is derived from an EMBL/GenBank/DDBJ whole genome shotgun (WGS) entry which is preliminary data.</text>
</comment>
<gene>
    <name evidence="2" type="ORF">J2T10_001953</name>
</gene>
<dbReference type="EMBL" id="JAUSSW010000004">
    <property type="protein sequence ID" value="MDQ0102307.1"/>
    <property type="molecule type" value="Genomic_DNA"/>
</dbReference>
<dbReference type="Gene3D" id="3.90.75.10">
    <property type="entry name" value="Homing Intron 3 (I-ppo) Encoded Endonuclease, Chain A"/>
    <property type="match status" value="1"/>
</dbReference>
<evidence type="ECO:0000259" key="1">
    <source>
        <dbReference type="Pfam" id="PF13392"/>
    </source>
</evidence>
<dbReference type="SUPFAM" id="SSF54171">
    <property type="entry name" value="DNA-binding domain"/>
    <property type="match status" value="1"/>
</dbReference>
<protein>
    <recommendedName>
        <fullName evidence="1">HNH nuclease domain-containing protein</fullName>
    </recommendedName>
</protein>
<reference evidence="2 3" key="1">
    <citation type="submission" date="2023-07" db="EMBL/GenBank/DDBJ databases">
        <title>Sorghum-associated microbial communities from plants grown in Nebraska, USA.</title>
        <authorList>
            <person name="Schachtman D."/>
        </authorList>
    </citation>
    <scope>NUCLEOTIDE SEQUENCE [LARGE SCALE GENOMIC DNA]</scope>
    <source>
        <strain evidence="2 3">CC523</strain>
    </source>
</reference>
<accession>A0ABT9TKZ4</accession>
<organism evidence="2 3">
    <name type="scientific">Paenarthrobacter nicotinovorans</name>
    <name type="common">Arthrobacter nicotinovorans</name>
    <dbReference type="NCBI Taxonomy" id="29320"/>
    <lineage>
        <taxon>Bacteria</taxon>
        <taxon>Bacillati</taxon>
        <taxon>Actinomycetota</taxon>
        <taxon>Actinomycetes</taxon>
        <taxon>Micrococcales</taxon>
        <taxon>Micrococcaceae</taxon>
        <taxon>Paenarthrobacter</taxon>
    </lineage>
</organism>
<dbReference type="InterPro" id="IPR003615">
    <property type="entry name" value="HNH_nuc"/>
</dbReference>
<dbReference type="Proteomes" id="UP001244563">
    <property type="component" value="Unassembled WGS sequence"/>
</dbReference>
<dbReference type="InterPro" id="IPR044925">
    <property type="entry name" value="His-Me_finger_sf"/>
</dbReference>